<dbReference type="InterPro" id="IPR009057">
    <property type="entry name" value="Homeodomain-like_sf"/>
</dbReference>
<dbReference type="PROSITE" id="PS50977">
    <property type="entry name" value="HTH_TETR_2"/>
    <property type="match status" value="1"/>
</dbReference>
<evidence type="ECO:0000256" key="1">
    <source>
        <dbReference type="ARBA" id="ARBA00023015"/>
    </source>
</evidence>
<keyword evidence="2 4" id="KW-0238">DNA-binding</keyword>
<dbReference type="PRINTS" id="PR00455">
    <property type="entry name" value="HTHTETR"/>
</dbReference>
<evidence type="ECO:0000256" key="3">
    <source>
        <dbReference type="ARBA" id="ARBA00023163"/>
    </source>
</evidence>
<dbReference type="GO" id="GO:0003677">
    <property type="term" value="F:DNA binding"/>
    <property type="evidence" value="ECO:0007669"/>
    <property type="project" value="UniProtKB-UniRule"/>
</dbReference>
<dbReference type="InterPro" id="IPR023772">
    <property type="entry name" value="DNA-bd_HTH_TetR-type_CS"/>
</dbReference>
<evidence type="ECO:0000256" key="2">
    <source>
        <dbReference type="ARBA" id="ARBA00023125"/>
    </source>
</evidence>
<dbReference type="RefSeq" id="WP_310421131.1">
    <property type="nucleotide sequence ID" value="NZ_JAVDYC010000001.1"/>
</dbReference>
<evidence type="ECO:0000313" key="6">
    <source>
        <dbReference type="EMBL" id="MDR7325978.1"/>
    </source>
</evidence>
<proteinExistence type="predicted"/>
<dbReference type="PROSITE" id="PS01081">
    <property type="entry name" value="HTH_TETR_1"/>
    <property type="match status" value="1"/>
</dbReference>
<protein>
    <submittedName>
        <fullName evidence="6">AcrR family transcriptional regulator</fullName>
    </submittedName>
</protein>
<dbReference type="InterPro" id="IPR001647">
    <property type="entry name" value="HTH_TetR"/>
</dbReference>
<dbReference type="InterPro" id="IPR011075">
    <property type="entry name" value="TetR_C"/>
</dbReference>
<dbReference type="Proteomes" id="UP001183629">
    <property type="component" value="Unassembled WGS sequence"/>
</dbReference>
<evidence type="ECO:0000313" key="7">
    <source>
        <dbReference type="Proteomes" id="UP001183629"/>
    </source>
</evidence>
<dbReference type="Gene3D" id="1.10.10.60">
    <property type="entry name" value="Homeodomain-like"/>
    <property type="match status" value="1"/>
</dbReference>
<dbReference type="Pfam" id="PF16925">
    <property type="entry name" value="TetR_C_13"/>
    <property type="match status" value="1"/>
</dbReference>
<sequence length="198" mass="21133">MSNKGGRPREFDIDEALDRAMRVFWEHGYDGASLTDLTDAMGISRTSMYAAFGNKQDLLGKALQRYSQGPASYLAEALAQPTARDMARAMLTGAVRATTDPEWPAGCLGVQGALVTGGSSEAARDEAAAWRREGCEMVRRRLEAARASGDLPIDSDPAQLATYLGTVTYGIAVQAASGVPRTQLDAVAETAMRAWPTT</sequence>
<evidence type="ECO:0000256" key="4">
    <source>
        <dbReference type="PROSITE-ProRule" id="PRU00335"/>
    </source>
</evidence>
<comment type="caution">
    <text evidence="6">The sequence shown here is derived from an EMBL/GenBank/DDBJ whole genome shotgun (WGS) entry which is preliminary data.</text>
</comment>
<dbReference type="InterPro" id="IPR036271">
    <property type="entry name" value="Tet_transcr_reg_TetR-rel_C_sf"/>
</dbReference>
<dbReference type="PANTHER" id="PTHR47506:SF1">
    <property type="entry name" value="HTH-TYPE TRANSCRIPTIONAL REGULATOR YJDC"/>
    <property type="match status" value="1"/>
</dbReference>
<dbReference type="SUPFAM" id="SSF46689">
    <property type="entry name" value="Homeodomain-like"/>
    <property type="match status" value="1"/>
</dbReference>
<dbReference type="Pfam" id="PF00440">
    <property type="entry name" value="TetR_N"/>
    <property type="match status" value="1"/>
</dbReference>
<feature type="DNA-binding region" description="H-T-H motif" evidence="4">
    <location>
        <begin position="33"/>
        <end position="52"/>
    </location>
</feature>
<gene>
    <name evidence="6" type="ORF">J2S44_006228</name>
</gene>
<name>A0AAE4CWW2_9ACTN</name>
<feature type="domain" description="HTH tetR-type" evidence="5">
    <location>
        <begin position="10"/>
        <end position="70"/>
    </location>
</feature>
<dbReference type="Gene3D" id="1.10.357.10">
    <property type="entry name" value="Tetracycline Repressor, domain 2"/>
    <property type="match status" value="1"/>
</dbReference>
<evidence type="ECO:0000259" key="5">
    <source>
        <dbReference type="PROSITE" id="PS50977"/>
    </source>
</evidence>
<accession>A0AAE4CWW2</accession>
<dbReference type="AlphaFoldDB" id="A0AAE4CWW2"/>
<dbReference type="EMBL" id="JAVDYC010000001">
    <property type="protein sequence ID" value="MDR7325978.1"/>
    <property type="molecule type" value="Genomic_DNA"/>
</dbReference>
<dbReference type="SUPFAM" id="SSF48498">
    <property type="entry name" value="Tetracyclin repressor-like, C-terminal domain"/>
    <property type="match status" value="1"/>
</dbReference>
<organism evidence="6 7">
    <name type="scientific">Catenuloplanes niger</name>
    <dbReference type="NCBI Taxonomy" id="587534"/>
    <lineage>
        <taxon>Bacteria</taxon>
        <taxon>Bacillati</taxon>
        <taxon>Actinomycetota</taxon>
        <taxon>Actinomycetes</taxon>
        <taxon>Micromonosporales</taxon>
        <taxon>Micromonosporaceae</taxon>
        <taxon>Catenuloplanes</taxon>
    </lineage>
</organism>
<dbReference type="PANTHER" id="PTHR47506">
    <property type="entry name" value="TRANSCRIPTIONAL REGULATORY PROTEIN"/>
    <property type="match status" value="1"/>
</dbReference>
<keyword evidence="1" id="KW-0805">Transcription regulation</keyword>
<reference evidence="6 7" key="1">
    <citation type="submission" date="2023-07" db="EMBL/GenBank/DDBJ databases">
        <title>Sequencing the genomes of 1000 actinobacteria strains.</title>
        <authorList>
            <person name="Klenk H.-P."/>
        </authorList>
    </citation>
    <scope>NUCLEOTIDE SEQUENCE [LARGE SCALE GENOMIC DNA]</scope>
    <source>
        <strain evidence="6 7">DSM 44711</strain>
    </source>
</reference>
<keyword evidence="3" id="KW-0804">Transcription</keyword>
<keyword evidence="7" id="KW-1185">Reference proteome</keyword>